<dbReference type="GO" id="GO:0016020">
    <property type="term" value="C:membrane"/>
    <property type="evidence" value="ECO:0007669"/>
    <property type="project" value="UniProtKB-SubCell"/>
</dbReference>
<reference evidence="5 6" key="1">
    <citation type="submission" date="2019-06" db="EMBL/GenBank/DDBJ databases">
        <authorList>
            <person name="Jiang L."/>
        </authorList>
    </citation>
    <scope>NUCLEOTIDE SEQUENCE [LARGE SCALE GENOMIC DNA]</scope>
    <source>
        <strain evidence="5 6">YIM 48858</strain>
    </source>
</reference>
<keyword evidence="6" id="KW-1185">Reference proteome</keyword>
<evidence type="ECO:0000256" key="2">
    <source>
        <dbReference type="ARBA" id="ARBA00019232"/>
    </source>
</evidence>
<feature type="transmembrane region" description="Helical" evidence="3">
    <location>
        <begin position="124"/>
        <end position="148"/>
    </location>
</feature>
<keyword evidence="3" id="KW-0812">Transmembrane</keyword>
<accession>A0A5C4NB12</accession>
<dbReference type="NCBIfam" id="TIGR02227">
    <property type="entry name" value="sigpep_I_bact"/>
    <property type="match status" value="1"/>
</dbReference>
<proteinExistence type="inferred from homology"/>
<evidence type="ECO:0000313" key="6">
    <source>
        <dbReference type="Proteomes" id="UP000305709"/>
    </source>
</evidence>
<dbReference type="EC" id="3.4.21.89" evidence="3"/>
<dbReference type="InterPro" id="IPR036286">
    <property type="entry name" value="LexA/Signal_pep-like_sf"/>
</dbReference>
<comment type="catalytic activity">
    <reaction evidence="3">
        <text>Cleavage of hydrophobic, N-terminal signal or leader sequences from secreted and periplasmic proteins.</text>
        <dbReference type="EC" id="3.4.21.89"/>
    </reaction>
</comment>
<dbReference type="GO" id="GO:0004252">
    <property type="term" value="F:serine-type endopeptidase activity"/>
    <property type="evidence" value="ECO:0007669"/>
    <property type="project" value="InterPro"/>
</dbReference>
<evidence type="ECO:0000256" key="1">
    <source>
        <dbReference type="ARBA" id="ARBA00009370"/>
    </source>
</evidence>
<dbReference type="CDD" id="cd06462">
    <property type="entry name" value="Peptidase_S24_S26"/>
    <property type="match status" value="1"/>
</dbReference>
<comment type="caution">
    <text evidence="3">Lacks conserved residue(s) required for the propagation of feature annotation.</text>
</comment>
<dbReference type="OrthoDB" id="9815782at2"/>
<sequence>MAGRPLIQPLSPSRFLRDGLDWTGRTGGPAFAALLLVLGGLWALWRLGPLRFEGWTRWHEAMAALPLVVFAVPAMGHVLRRLNDMGWRGWWAWGLALPWARWALLAVLVAMPSSQRRRRTDSQWRLLGMGVAGMLALVLAGSLVWTAAPVRTQAMKPALLPGDLVLVRRGPLAVARGDVVAFRVGEETAPRFGRVIALGGERVAVEGGLPVIGGVAATRADAGFLSETFGRQGPEGVMPICGNGAVGLGAACLTRRLREVLPDGTAYDVLDAGARPLDRAEEVAVPEGFLYVLGDHRDAGGDSRLAVTVGGTGFVAVERVIGRVDMVLASSEARWPWDPRGWRPGRLGEVVR</sequence>
<feature type="transmembrane region" description="Helical" evidence="3">
    <location>
        <begin position="30"/>
        <end position="48"/>
    </location>
</feature>
<protein>
    <recommendedName>
        <fullName evidence="2 3">Signal peptidase I</fullName>
        <ecNumber evidence="3">3.4.21.89</ecNumber>
    </recommendedName>
</protein>
<dbReference type="Pfam" id="PF10502">
    <property type="entry name" value="Peptidase_S26"/>
    <property type="match status" value="1"/>
</dbReference>
<dbReference type="Gene3D" id="2.10.109.10">
    <property type="entry name" value="Umud Fragment, subunit A"/>
    <property type="match status" value="1"/>
</dbReference>
<keyword evidence="3" id="KW-0645">Protease</keyword>
<dbReference type="GO" id="GO:0009003">
    <property type="term" value="F:signal peptidase activity"/>
    <property type="evidence" value="ECO:0007669"/>
    <property type="project" value="UniProtKB-EC"/>
</dbReference>
<feature type="transmembrane region" description="Helical" evidence="3">
    <location>
        <begin position="60"/>
        <end position="79"/>
    </location>
</feature>
<comment type="similarity">
    <text evidence="1 3">Belongs to the peptidase S26 family.</text>
</comment>
<feature type="domain" description="Peptidase S26" evidence="4">
    <location>
        <begin position="132"/>
        <end position="328"/>
    </location>
</feature>
<gene>
    <name evidence="5" type="primary">lepB</name>
    <name evidence="5" type="ORF">FHG71_13075</name>
</gene>
<evidence type="ECO:0000313" key="5">
    <source>
        <dbReference type="EMBL" id="TNC70321.1"/>
    </source>
</evidence>
<organism evidence="5 6">
    <name type="scientific">Rubellimicrobium roseum</name>
    <dbReference type="NCBI Taxonomy" id="687525"/>
    <lineage>
        <taxon>Bacteria</taxon>
        <taxon>Pseudomonadati</taxon>
        <taxon>Pseudomonadota</taxon>
        <taxon>Alphaproteobacteria</taxon>
        <taxon>Rhodobacterales</taxon>
        <taxon>Roseobacteraceae</taxon>
        <taxon>Rubellimicrobium</taxon>
    </lineage>
</organism>
<dbReference type="PRINTS" id="PR00727">
    <property type="entry name" value="LEADERPTASE"/>
</dbReference>
<evidence type="ECO:0000259" key="4">
    <source>
        <dbReference type="Pfam" id="PF10502"/>
    </source>
</evidence>
<dbReference type="RefSeq" id="WP_139082133.1">
    <property type="nucleotide sequence ID" value="NZ_VDFV01000019.1"/>
</dbReference>
<dbReference type="EMBL" id="VDFV01000019">
    <property type="protein sequence ID" value="TNC70321.1"/>
    <property type="molecule type" value="Genomic_DNA"/>
</dbReference>
<name>A0A5C4NB12_9RHOB</name>
<dbReference type="InterPro" id="IPR019533">
    <property type="entry name" value="Peptidase_S26"/>
</dbReference>
<evidence type="ECO:0000256" key="3">
    <source>
        <dbReference type="RuleBase" id="RU362042"/>
    </source>
</evidence>
<dbReference type="PANTHER" id="PTHR43390:SF1">
    <property type="entry name" value="CHLOROPLAST PROCESSING PEPTIDASE"/>
    <property type="match status" value="1"/>
</dbReference>
<keyword evidence="3 5" id="KW-0378">Hydrolase</keyword>
<dbReference type="GO" id="GO:0006465">
    <property type="term" value="P:signal peptide processing"/>
    <property type="evidence" value="ECO:0007669"/>
    <property type="project" value="InterPro"/>
</dbReference>
<comment type="caution">
    <text evidence="5">The sequence shown here is derived from an EMBL/GenBank/DDBJ whole genome shotgun (WGS) entry which is preliminary data.</text>
</comment>
<comment type="subcellular location">
    <subcellularLocation>
        <location evidence="3">Membrane</location>
        <topology evidence="3">Single-pass type II membrane protein</topology>
    </subcellularLocation>
</comment>
<keyword evidence="3" id="KW-1133">Transmembrane helix</keyword>
<dbReference type="Proteomes" id="UP000305709">
    <property type="component" value="Unassembled WGS sequence"/>
</dbReference>
<dbReference type="AlphaFoldDB" id="A0A5C4NB12"/>
<dbReference type="PANTHER" id="PTHR43390">
    <property type="entry name" value="SIGNAL PEPTIDASE I"/>
    <property type="match status" value="1"/>
</dbReference>
<keyword evidence="3" id="KW-0472">Membrane</keyword>
<dbReference type="InterPro" id="IPR000223">
    <property type="entry name" value="Pept_S26A_signal_pept_1"/>
</dbReference>
<dbReference type="SUPFAM" id="SSF51306">
    <property type="entry name" value="LexA/Signal peptidase"/>
    <property type="match status" value="1"/>
</dbReference>
<feature type="transmembrane region" description="Helical" evidence="3">
    <location>
        <begin position="91"/>
        <end position="112"/>
    </location>
</feature>